<proteinExistence type="predicted"/>
<name>A0A7T4EGE8_9CORY</name>
<dbReference type="AlphaFoldDB" id="A0A7T4EGE8"/>
<sequence>MTSDATYRFALAHMGGLLVQLAPVLENATQDTLTFVLVNFDAAEAHPIGTFETIRAVDMGDFSGPSFEKDFGTGPTVGVIAVTVGEHYRLESMARPAGMERAFQRFPFWALTYSADGSWGIVGTSYPVEYEDFDKRAIPAHPRPLLTPFADLGEL</sequence>
<evidence type="ECO:0000313" key="1">
    <source>
        <dbReference type="EMBL" id="QQB46911.1"/>
    </source>
</evidence>
<dbReference type="Proteomes" id="UP000596145">
    <property type="component" value="Chromosome"/>
</dbReference>
<dbReference type="GeneID" id="92761311"/>
<dbReference type="EMBL" id="CP066007">
    <property type="protein sequence ID" value="QQB46911.1"/>
    <property type="molecule type" value="Genomic_DNA"/>
</dbReference>
<organism evidence="1 2">
    <name type="scientific">Corynebacterium glucuronolyticum</name>
    <dbReference type="NCBI Taxonomy" id="39791"/>
    <lineage>
        <taxon>Bacteria</taxon>
        <taxon>Bacillati</taxon>
        <taxon>Actinomycetota</taxon>
        <taxon>Actinomycetes</taxon>
        <taxon>Mycobacteriales</taxon>
        <taxon>Corynebacteriaceae</taxon>
        <taxon>Corynebacterium</taxon>
    </lineage>
</organism>
<gene>
    <name evidence="1" type="ORF">I6I10_03030</name>
</gene>
<dbReference type="RefSeq" id="WP_084036394.1">
    <property type="nucleotide sequence ID" value="NZ_CP066007.1"/>
</dbReference>
<reference evidence="1 2" key="1">
    <citation type="submission" date="2020-12" db="EMBL/GenBank/DDBJ databases">
        <title>FDA dAtabase for Regulatory Grade micrObial Sequences (FDA-ARGOS): Supporting development and validation of Infectious Disease Dx tests.</title>
        <authorList>
            <person name="Sproer C."/>
            <person name="Gronow S."/>
            <person name="Severitt S."/>
            <person name="Schroder I."/>
            <person name="Tallon L."/>
            <person name="Sadzewicz L."/>
            <person name="Zhao X."/>
            <person name="Boylan J."/>
            <person name="Ott S."/>
            <person name="Bowen H."/>
            <person name="Vavikolanu K."/>
            <person name="Mehta A."/>
            <person name="Aluvathingal J."/>
            <person name="Nadendla S."/>
            <person name="Lowell S."/>
            <person name="Myers T."/>
            <person name="Yan Y."/>
            <person name="Sichtig H."/>
        </authorList>
    </citation>
    <scope>NUCLEOTIDE SEQUENCE [LARGE SCALE GENOMIC DNA]</scope>
    <source>
        <strain evidence="1 2">FDAARGOS_1053</strain>
    </source>
</reference>
<accession>A0A7T4EGE8</accession>
<evidence type="ECO:0000313" key="2">
    <source>
        <dbReference type="Proteomes" id="UP000596145"/>
    </source>
</evidence>
<protein>
    <submittedName>
        <fullName evidence="1">Uncharacterized protein</fullName>
    </submittedName>
</protein>